<dbReference type="PANTHER" id="PTHR40129:SF2">
    <property type="entry name" value="KETOPANTOATE REDUCTASE N-TERMINAL DOMAIN-CONTAINING PROTEIN"/>
    <property type="match status" value="1"/>
</dbReference>
<comment type="caution">
    <text evidence="1">The sequence shown here is derived from an EMBL/GenBank/DDBJ whole genome shotgun (WGS) entry which is preliminary data.</text>
</comment>
<dbReference type="PANTHER" id="PTHR40129">
    <property type="entry name" value="KETOPANTOATE REDUCTASE N-TERMINAL DOMAIN-CONTAINING PROTEIN"/>
    <property type="match status" value="1"/>
</dbReference>
<dbReference type="InterPro" id="IPR036291">
    <property type="entry name" value="NAD(P)-bd_dom_sf"/>
</dbReference>
<name>A0A0G2GCU0_PHACM</name>
<organism evidence="1 2">
    <name type="scientific">Phaeomoniella chlamydospora</name>
    <name type="common">Phaeoacremonium chlamydosporum</name>
    <dbReference type="NCBI Taxonomy" id="158046"/>
    <lineage>
        <taxon>Eukaryota</taxon>
        <taxon>Fungi</taxon>
        <taxon>Dikarya</taxon>
        <taxon>Ascomycota</taxon>
        <taxon>Pezizomycotina</taxon>
        <taxon>Eurotiomycetes</taxon>
        <taxon>Chaetothyriomycetidae</taxon>
        <taxon>Phaeomoniellales</taxon>
        <taxon>Phaeomoniellaceae</taxon>
        <taxon>Phaeomoniella</taxon>
    </lineage>
</organism>
<dbReference type="AlphaFoldDB" id="A0A0G2GCU0"/>
<accession>A0A0G2GCU0</accession>
<protein>
    <submittedName>
        <fullName evidence="1">Uncharacterized protein</fullName>
    </submittedName>
</protein>
<dbReference type="Proteomes" id="UP000053317">
    <property type="component" value="Unassembled WGS sequence"/>
</dbReference>
<reference evidence="1 2" key="1">
    <citation type="submission" date="2015-05" db="EMBL/GenBank/DDBJ databases">
        <title>Distinctive expansion of gene families associated with plant cell wall degradation and secondary metabolism in the genomes of grapevine trunk pathogens.</title>
        <authorList>
            <person name="Lawrence D.P."/>
            <person name="Travadon R."/>
            <person name="Rolshausen P.E."/>
            <person name="Baumgartner K."/>
        </authorList>
    </citation>
    <scope>NUCLEOTIDE SEQUENCE [LARGE SCALE GENOMIC DNA]</scope>
    <source>
        <strain evidence="1">UCRPC4</strain>
    </source>
</reference>
<proteinExistence type="predicted"/>
<dbReference type="SUPFAM" id="SSF51735">
    <property type="entry name" value="NAD(P)-binding Rossmann-fold domains"/>
    <property type="match status" value="1"/>
</dbReference>
<reference evidence="1 2" key="2">
    <citation type="submission" date="2015-05" db="EMBL/GenBank/DDBJ databases">
        <authorList>
            <person name="Morales-Cruz A."/>
            <person name="Amrine K.C."/>
            <person name="Cantu D."/>
        </authorList>
    </citation>
    <scope>NUCLEOTIDE SEQUENCE [LARGE SCALE GENOMIC DNA]</scope>
    <source>
        <strain evidence="1">UCRPC4</strain>
    </source>
</reference>
<sequence>MLREENISYAATTTTGHDNTIRFKFDAGSSELAPYKNLPSAELVLITFPLRGEGQSKHLVDLYRAVHGNRNHWVQLGSTGIFTATHWNDYTSPYDHSNGRAIAEDELLSLGSGSSSGGGGGTTVLNLAGLYGGSRQPRNWVTRVATTKAQVKAKAALHLIHGNDVAKAIVGVFHNFENVKGRRWIVTDLRVYDWWDLIGGWAKDVEEKVGKGEDPRVSAEEGKELDYEGWVGELMEEDGLRALPRGAEGLGRVLDSREFWKRVGIWPGEGRVK</sequence>
<evidence type="ECO:0000313" key="2">
    <source>
        <dbReference type="Proteomes" id="UP000053317"/>
    </source>
</evidence>
<evidence type="ECO:0000313" key="1">
    <source>
        <dbReference type="EMBL" id="KKY21463.1"/>
    </source>
</evidence>
<dbReference type="Gene3D" id="3.40.50.720">
    <property type="entry name" value="NAD(P)-binding Rossmann-like Domain"/>
    <property type="match status" value="1"/>
</dbReference>
<dbReference type="EMBL" id="LCWF01000085">
    <property type="protein sequence ID" value="KKY21463.1"/>
    <property type="molecule type" value="Genomic_DNA"/>
</dbReference>
<gene>
    <name evidence="1" type="ORF">UCRPC4_g03726</name>
</gene>
<keyword evidence="2" id="KW-1185">Reference proteome</keyword>
<dbReference type="OrthoDB" id="674948at2759"/>